<evidence type="ECO:0000256" key="14">
    <source>
        <dbReference type="ARBA" id="ARBA00023128"/>
    </source>
</evidence>
<protein>
    <recommendedName>
        <fullName evidence="6">Autophagy-related protein 27</fullName>
    </recommendedName>
</protein>
<dbReference type="AlphaFoldDB" id="A0A5C3MJ59"/>
<evidence type="ECO:0000256" key="7">
    <source>
        <dbReference type="ARBA" id="ARBA00022448"/>
    </source>
</evidence>
<dbReference type="PANTHER" id="PTHR15071">
    <property type="entry name" value="MANNOSE-6-PHOSPHATE RECEPTOR FAMILY MEMBER"/>
    <property type="match status" value="1"/>
</dbReference>
<evidence type="ECO:0000256" key="4">
    <source>
        <dbReference type="ARBA" id="ARBA00004614"/>
    </source>
</evidence>
<keyword evidence="13" id="KW-0333">Golgi apparatus</keyword>
<proteinExistence type="inferred from homology"/>
<evidence type="ECO:0000259" key="21">
    <source>
        <dbReference type="PROSITE" id="PS51914"/>
    </source>
</evidence>
<feature type="compositionally biased region" description="Basic and acidic residues" evidence="18">
    <location>
        <begin position="192"/>
        <end position="211"/>
    </location>
</feature>
<keyword evidence="11 19" id="KW-1133">Transmembrane helix</keyword>
<dbReference type="PROSITE" id="PS51914">
    <property type="entry name" value="MRH"/>
    <property type="match status" value="1"/>
</dbReference>
<dbReference type="GO" id="GO:0000139">
    <property type="term" value="C:Golgi membrane"/>
    <property type="evidence" value="ECO:0007669"/>
    <property type="project" value="UniProtKB-SubCell"/>
</dbReference>
<evidence type="ECO:0000256" key="19">
    <source>
        <dbReference type="SAM" id="Phobius"/>
    </source>
</evidence>
<dbReference type="GO" id="GO:0015031">
    <property type="term" value="P:protein transport"/>
    <property type="evidence" value="ECO:0007669"/>
    <property type="project" value="UniProtKB-KW"/>
</dbReference>
<gene>
    <name evidence="22" type="ORF">BDQ12DRAFT_730749</name>
</gene>
<feature type="domain" description="MRH" evidence="21">
    <location>
        <begin position="30"/>
        <end position="192"/>
    </location>
</feature>
<feature type="transmembrane region" description="Helical" evidence="19">
    <location>
        <begin position="218"/>
        <end position="239"/>
    </location>
</feature>
<dbReference type="InterPro" id="IPR044865">
    <property type="entry name" value="MRH_dom"/>
</dbReference>
<dbReference type="STRING" id="68775.A0A5C3MJ59"/>
<evidence type="ECO:0000313" key="22">
    <source>
        <dbReference type="EMBL" id="TFK44723.1"/>
    </source>
</evidence>
<keyword evidence="7" id="KW-0813">Transport</keyword>
<evidence type="ECO:0000256" key="6">
    <source>
        <dbReference type="ARBA" id="ARBA00013776"/>
    </source>
</evidence>
<keyword evidence="10" id="KW-0653">Protein transport</keyword>
<dbReference type="InterPro" id="IPR018939">
    <property type="entry name" value="Autophagy-rel_prot_27"/>
</dbReference>
<dbReference type="OrthoDB" id="29460at2759"/>
<keyword evidence="8 19" id="KW-0812">Transmembrane</keyword>
<evidence type="ECO:0000256" key="13">
    <source>
        <dbReference type="ARBA" id="ARBA00023034"/>
    </source>
</evidence>
<dbReference type="InterPro" id="IPR009011">
    <property type="entry name" value="Man6P_isomerase_rcpt-bd_dom_sf"/>
</dbReference>
<dbReference type="GO" id="GO:0030659">
    <property type="term" value="C:cytoplasmic vesicle membrane"/>
    <property type="evidence" value="ECO:0007669"/>
    <property type="project" value="UniProtKB-SubCell"/>
</dbReference>
<name>A0A5C3MJ59_9AGAR</name>
<keyword evidence="14" id="KW-0496">Mitochondrion</keyword>
<dbReference type="EMBL" id="ML213590">
    <property type="protein sequence ID" value="TFK44723.1"/>
    <property type="molecule type" value="Genomic_DNA"/>
</dbReference>
<keyword evidence="12" id="KW-0072">Autophagy</keyword>
<evidence type="ECO:0000256" key="10">
    <source>
        <dbReference type="ARBA" id="ARBA00022927"/>
    </source>
</evidence>
<feature type="chain" id="PRO_5022722444" description="Autophagy-related protein 27" evidence="20">
    <location>
        <begin position="25"/>
        <end position="290"/>
    </location>
</feature>
<comment type="similarity">
    <text evidence="5">Belongs to the ATG27 family.</text>
</comment>
<keyword evidence="23" id="KW-1185">Reference proteome</keyword>
<dbReference type="GO" id="GO:0006914">
    <property type="term" value="P:autophagy"/>
    <property type="evidence" value="ECO:0007669"/>
    <property type="project" value="UniProtKB-KW"/>
</dbReference>
<evidence type="ECO:0000256" key="18">
    <source>
        <dbReference type="SAM" id="MobiDB-lite"/>
    </source>
</evidence>
<keyword evidence="9 20" id="KW-0732">Signal</keyword>
<evidence type="ECO:0000256" key="12">
    <source>
        <dbReference type="ARBA" id="ARBA00023006"/>
    </source>
</evidence>
<dbReference type="SUPFAM" id="SSF50911">
    <property type="entry name" value="Mannose 6-phosphate receptor domain"/>
    <property type="match status" value="1"/>
</dbReference>
<organism evidence="22 23">
    <name type="scientific">Crucibulum laeve</name>
    <dbReference type="NCBI Taxonomy" id="68775"/>
    <lineage>
        <taxon>Eukaryota</taxon>
        <taxon>Fungi</taxon>
        <taxon>Dikarya</taxon>
        <taxon>Basidiomycota</taxon>
        <taxon>Agaricomycotina</taxon>
        <taxon>Agaricomycetes</taxon>
        <taxon>Agaricomycetidae</taxon>
        <taxon>Agaricales</taxon>
        <taxon>Agaricineae</taxon>
        <taxon>Nidulariaceae</taxon>
        <taxon>Crucibulum</taxon>
    </lineage>
</organism>
<evidence type="ECO:0000256" key="17">
    <source>
        <dbReference type="ARBA" id="ARBA00023329"/>
    </source>
</evidence>
<keyword evidence="15 19" id="KW-0472">Membrane</keyword>
<evidence type="ECO:0000256" key="8">
    <source>
        <dbReference type="ARBA" id="ARBA00022692"/>
    </source>
</evidence>
<evidence type="ECO:0000256" key="20">
    <source>
        <dbReference type="SAM" id="SignalP"/>
    </source>
</evidence>
<keyword evidence="17" id="KW-0968">Cytoplasmic vesicle</keyword>
<feature type="signal peptide" evidence="20">
    <location>
        <begin position="1"/>
        <end position="24"/>
    </location>
</feature>
<keyword evidence="16" id="KW-1015">Disulfide bond</keyword>
<accession>A0A5C3MJ59</accession>
<evidence type="ECO:0000256" key="3">
    <source>
        <dbReference type="ARBA" id="ARBA00004472"/>
    </source>
</evidence>
<dbReference type="Proteomes" id="UP000308652">
    <property type="component" value="Unassembled WGS sequence"/>
</dbReference>
<dbReference type="PANTHER" id="PTHR15071:SF13">
    <property type="entry name" value="AUTOPHAGY-RELATED PROTEIN 27"/>
    <property type="match status" value="1"/>
</dbReference>
<evidence type="ECO:0000256" key="15">
    <source>
        <dbReference type="ARBA" id="ARBA00023136"/>
    </source>
</evidence>
<evidence type="ECO:0000256" key="9">
    <source>
        <dbReference type="ARBA" id="ARBA00022729"/>
    </source>
</evidence>
<dbReference type="Pfam" id="PF09451">
    <property type="entry name" value="ATG27"/>
    <property type="match status" value="1"/>
</dbReference>
<evidence type="ECO:0000256" key="2">
    <source>
        <dbReference type="ARBA" id="ARBA00004358"/>
    </source>
</evidence>
<sequence length="290" mass="32363">MILRSQTNTVLLLLLSILFLVVRADEDTPFDCHITVDDYKFDLTRLARPYVLNRTRDTPPTTTIDYLTFDLCAELKQQEGVSEQDQCPKGTRACLIKTNKRPGEDEHVIAVIPIAQTSKLQPQYSAVSSPPKHLSLQLHGAEYPNPVNSTSTPQTLNVTLFCDPEATSGPKFVSYDFARLDIEWNTPAGCPFKEEGSPPDDAPKDDDSKQEESVGSGVGWFFLVILLAFAAYFGLGAYYNYSTYGARGADLIPHRDFWKEVPYMLSDVLSHLCSTVRPRRTANRGGYISV</sequence>
<evidence type="ECO:0000313" key="23">
    <source>
        <dbReference type="Proteomes" id="UP000308652"/>
    </source>
</evidence>
<evidence type="ECO:0000256" key="1">
    <source>
        <dbReference type="ARBA" id="ARBA00004304"/>
    </source>
</evidence>
<evidence type="ECO:0000256" key="16">
    <source>
        <dbReference type="ARBA" id="ARBA00023157"/>
    </source>
</evidence>
<comment type="subcellular location">
    <subcellularLocation>
        <location evidence="2">Cytoplasmic vesicle membrane</location>
        <topology evidence="2">Single-pass type I membrane protein</topology>
    </subcellularLocation>
    <subcellularLocation>
        <location evidence="4">Golgi apparatus membrane</location>
        <topology evidence="4">Single-pass type I membrane protein</topology>
    </subcellularLocation>
    <subcellularLocation>
        <location evidence="1">Mitochondrion membrane</location>
        <topology evidence="1">Single-pass membrane protein</topology>
    </subcellularLocation>
    <subcellularLocation>
        <location evidence="3">Preautophagosomal structure membrane</location>
        <topology evidence="3">Single-pass type I membrane protein</topology>
    </subcellularLocation>
</comment>
<reference evidence="22 23" key="1">
    <citation type="journal article" date="2019" name="Nat. Ecol. Evol.">
        <title>Megaphylogeny resolves global patterns of mushroom evolution.</title>
        <authorList>
            <person name="Varga T."/>
            <person name="Krizsan K."/>
            <person name="Foldi C."/>
            <person name="Dima B."/>
            <person name="Sanchez-Garcia M."/>
            <person name="Sanchez-Ramirez S."/>
            <person name="Szollosi G.J."/>
            <person name="Szarkandi J.G."/>
            <person name="Papp V."/>
            <person name="Albert L."/>
            <person name="Andreopoulos W."/>
            <person name="Angelini C."/>
            <person name="Antonin V."/>
            <person name="Barry K.W."/>
            <person name="Bougher N.L."/>
            <person name="Buchanan P."/>
            <person name="Buyck B."/>
            <person name="Bense V."/>
            <person name="Catcheside P."/>
            <person name="Chovatia M."/>
            <person name="Cooper J."/>
            <person name="Damon W."/>
            <person name="Desjardin D."/>
            <person name="Finy P."/>
            <person name="Geml J."/>
            <person name="Haridas S."/>
            <person name="Hughes K."/>
            <person name="Justo A."/>
            <person name="Karasinski D."/>
            <person name="Kautmanova I."/>
            <person name="Kiss B."/>
            <person name="Kocsube S."/>
            <person name="Kotiranta H."/>
            <person name="LaButti K.M."/>
            <person name="Lechner B.E."/>
            <person name="Liimatainen K."/>
            <person name="Lipzen A."/>
            <person name="Lukacs Z."/>
            <person name="Mihaltcheva S."/>
            <person name="Morgado L.N."/>
            <person name="Niskanen T."/>
            <person name="Noordeloos M.E."/>
            <person name="Ohm R.A."/>
            <person name="Ortiz-Santana B."/>
            <person name="Ovrebo C."/>
            <person name="Racz N."/>
            <person name="Riley R."/>
            <person name="Savchenko A."/>
            <person name="Shiryaev A."/>
            <person name="Soop K."/>
            <person name="Spirin V."/>
            <person name="Szebenyi C."/>
            <person name="Tomsovsky M."/>
            <person name="Tulloss R.E."/>
            <person name="Uehling J."/>
            <person name="Grigoriev I.V."/>
            <person name="Vagvolgyi C."/>
            <person name="Papp T."/>
            <person name="Martin F.M."/>
            <person name="Miettinen O."/>
            <person name="Hibbett D.S."/>
            <person name="Nagy L.G."/>
        </authorList>
    </citation>
    <scope>NUCLEOTIDE SEQUENCE [LARGE SCALE GENOMIC DNA]</scope>
    <source>
        <strain evidence="22 23">CBS 166.37</strain>
    </source>
</reference>
<feature type="region of interest" description="Disordered" evidence="18">
    <location>
        <begin position="189"/>
        <end position="211"/>
    </location>
</feature>
<dbReference type="GO" id="GO:0034045">
    <property type="term" value="C:phagophore assembly site membrane"/>
    <property type="evidence" value="ECO:0007669"/>
    <property type="project" value="UniProtKB-SubCell"/>
</dbReference>
<evidence type="ECO:0000256" key="11">
    <source>
        <dbReference type="ARBA" id="ARBA00022989"/>
    </source>
</evidence>
<dbReference type="GO" id="GO:0031966">
    <property type="term" value="C:mitochondrial membrane"/>
    <property type="evidence" value="ECO:0007669"/>
    <property type="project" value="UniProtKB-SubCell"/>
</dbReference>
<dbReference type="Gene3D" id="2.70.130.10">
    <property type="entry name" value="Mannose-6-phosphate receptor binding domain"/>
    <property type="match status" value="1"/>
</dbReference>
<evidence type="ECO:0000256" key="5">
    <source>
        <dbReference type="ARBA" id="ARBA00005363"/>
    </source>
</evidence>